<accession>A0AA96V425</accession>
<proteinExistence type="predicted"/>
<gene>
    <name evidence="1" type="ORF">MsAc7_17870</name>
</gene>
<dbReference type="AlphaFoldDB" id="A0AA96V425"/>
<evidence type="ECO:0000313" key="1">
    <source>
        <dbReference type="EMBL" id="WNY26214.1"/>
    </source>
</evidence>
<dbReference type="GeneID" id="89230881"/>
<protein>
    <submittedName>
        <fullName evidence="1">Uncharacterized protein</fullName>
    </submittedName>
</protein>
<reference evidence="1 2" key="1">
    <citation type="submission" date="2023-07" db="EMBL/GenBank/DDBJ databases">
        <title>Closed genoem sequence of Methanosarcinaceae archaeon Ac7.</title>
        <authorList>
            <person name="Poehlein A."/>
            <person name="Protasov E."/>
            <person name="Platt K."/>
            <person name="Reeh H."/>
            <person name="Daniel R."/>
            <person name="Brune A."/>
        </authorList>
    </citation>
    <scope>NUCLEOTIDE SEQUENCE [LARGE SCALE GENOMIC DNA]</scope>
    <source>
        <strain evidence="1 2">Ac7</strain>
    </source>
</reference>
<dbReference type="Proteomes" id="UP001303587">
    <property type="component" value="Chromosome"/>
</dbReference>
<dbReference type="EMBL" id="CP131060">
    <property type="protein sequence ID" value="WNY26214.1"/>
    <property type="molecule type" value="Genomic_DNA"/>
</dbReference>
<dbReference type="RefSeq" id="WP_338102542.1">
    <property type="nucleotide sequence ID" value="NZ_CP131060.1"/>
</dbReference>
<evidence type="ECO:0000313" key="2">
    <source>
        <dbReference type="Proteomes" id="UP001303587"/>
    </source>
</evidence>
<name>A0AA96V425_9EURY</name>
<organism evidence="1 2">
    <name type="scientific">Methanolapillus millepedarum</name>
    <dbReference type="NCBI Taxonomy" id="3028296"/>
    <lineage>
        <taxon>Archaea</taxon>
        <taxon>Methanobacteriati</taxon>
        <taxon>Methanobacteriota</taxon>
        <taxon>Stenosarchaea group</taxon>
        <taxon>Methanomicrobia</taxon>
        <taxon>Methanosarcinales</taxon>
        <taxon>Methanosarcinaceae</taxon>
        <taxon>Methanolapillus</taxon>
    </lineage>
</organism>
<keyword evidence="2" id="KW-1185">Reference proteome</keyword>
<sequence>MENSMRSQKEIWDELKDLEIEQRVRNSTIQSSQNVANGIEMVIGILGSELSDHKRTAKESAERSIELDKQIQALMKEGAEAEKREVLEGKRFNMATGEYE</sequence>